<keyword evidence="7 13" id="KW-0675">Receptor</keyword>
<dbReference type="RefSeq" id="XP_028286306.1">
    <property type="nucleotide sequence ID" value="XM_028430505.1"/>
</dbReference>
<evidence type="ECO:0000313" key="12">
    <source>
        <dbReference type="Proteomes" id="UP000515145"/>
    </source>
</evidence>
<evidence type="ECO:0000313" key="13">
    <source>
        <dbReference type="RefSeq" id="XP_028286306.1"/>
    </source>
</evidence>
<dbReference type="GeneID" id="114451709"/>
<dbReference type="Proteomes" id="UP000515145">
    <property type="component" value="Chromosome 19"/>
</dbReference>
<keyword evidence="8" id="KW-0325">Glycoprotein</keyword>
<feature type="domain" description="SEFIR" evidence="11">
    <location>
        <begin position="332"/>
        <end position="488"/>
    </location>
</feature>
<keyword evidence="4 10" id="KW-0732">Signal</keyword>
<evidence type="ECO:0000256" key="6">
    <source>
        <dbReference type="ARBA" id="ARBA00023136"/>
    </source>
</evidence>
<sequence>MTRLPFFWFYLTAAVTASSSLRILDDRLNCSQPGLDQCKINRPMVKPRQQAPTGPERDSVQVGVRVDKHGHAPVLYVRWKINADASYKVLNGSNINIMDESTNQSVCVQFSYSIIRWQYPDNEQRTLSLDGVTVQPEHTYTVSVWNLPEPDLGHYRVSQKYTVPDCFDETIQKAQMCVEKGSLWDPQMSATVTDKKAVVVEFKAAQYSERYQVSIHSGGFHYTKNISKENRTTLNVTFEFNSCLRWEMLFVIQPFFIRCENDCRRFNKTFNHNKDNFSDCQSQTLFVLAAVALIVLGGFLAYLRWKTFHKGPQDTSSSAAKGQLEVFQVQERRRVLIIYSLDHPLYKNVVLKLCAFLMTKCGTEVVLDLLDSTRLGVLGGIQWLDWHKEQIESSSDKILILCSRGVQAKWRAMCSDKKVFLREDSCSSVGDMLTLSLSLIVPHFICSGSYKKYIVAYFDDICSEEDIPAPFKITVRYKLMKQFEEVFFRILDTEQHEPGRVKQIDGLSGDKYHQCPSGRALHDAIEAFCAYQRKHPRWFEDELLEIAELEVEETSTDFTSKTISVNSVTYSDSTQLISQVTAEDVTEDVNNIIQMESAIRC</sequence>
<feature type="signal peptide" evidence="10">
    <location>
        <begin position="1"/>
        <end position="20"/>
    </location>
</feature>
<gene>
    <name evidence="13" type="primary">LOC114451709</name>
</gene>
<dbReference type="Gene3D" id="2.60.40.2160">
    <property type="entry name" value="Interleukin-17 receptor A/B, fibronectin-III-like domain 1"/>
    <property type="match status" value="1"/>
</dbReference>
<evidence type="ECO:0000256" key="9">
    <source>
        <dbReference type="SAM" id="Phobius"/>
    </source>
</evidence>
<evidence type="ECO:0000256" key="7">
    <source>
        <dbReference type="ARBA" id="ARBA00023170"/>
    </source>
</evidence>
<evidence type="ECO:0000256" key="10">
    <source>
        <dbReference type="SAM" id="SignalP"/>
    </source>
</evidence>
<feature type="chain" id="PRO_5027740432" evidence="10">
    <location>
        <begin position="21"/>
        <end position="601"/>
    </location>
</feature>
<evidence type="ECO:0000256" key="4">
    <source>
        <dbReference type="ARBA" id="ARBA00022729"/>
    </source>
</evidence>
<dbReference type="InterPro" id="IPR043046">
    <property type="entry name" value="IL17RA/B_FnIII-like_2_sf"/>
</dbReference>
<dbReference type="Gene3D" id="2.60.40.2150">
    <property type="entry name" value="Interleukin-17 receptor A/B, fibronectin-III-like domain 2"/>
    <property type="match status" value="1"/>
</dbReference>
<dbReference type="InterPro" id="IPR039465">
    <property type="entry name" value="IL-17_rcpt-like"/>
</dbReference>
<name>A0A6P7KG02_9TELE</name>
<organism evidence="12 13">
    <name type="scientific">Parambassis ranga</name>
    <name type="common">Indian glassy fish</name>
    <dbReference type="NCBI Taxonomy" id="210632"/>
    <lineage>
        <taxon>Eukaryota</taxon>
        <taxon>Metazoa</taxon>
        <taxon>Chordata</taxon>
        <taxon>Craniata</taxon>
        <taxon>Vertebrata</taxon>
        <taxon>Euteleostomi</taxon>
        <taxon>Actinopterygii</taxon>
        <taxon>Neopterygii</taxon>
        <taxon>Teleostei</taxon>
        <taxon>Neoteleostei</taxon>
        <taxon>Acanthomorphata</taxon>
        <taxon>Ovalentaria</taxon>
        <taxon>Ambassidae</taxon>
        <taxon>Parambassis</taxon>
    </lineage>
</organism>
<protein>
    <submittedName>
        <fullName evidence="13">Interleukin-17 receptor A</fullName>
    </submittedName>
</protein>
<dbReference type="InParanoid" id="A0A6P7KG02"/>
<dbReference type="GO" id="GO:0005886">
    <property type="term" value="C:plasma membrane"/>
    <property type="evidence" value="ECO:0007669"/>
    <property type="project" value="UniProtKB-SubCell"/>
</dbReference>
<evidence type="ECO:0000256" key="5">
    <source>
        <dbReference type="ARBA" id="ARBA00022989"/>
    </source>
</evidence>
<reference evidence="13" key="1">
    <citation type="submission" date="2025-08" db="UniProtKB">
        <authorList>
            <consortium name="RefSeq"/>
        </authorList>
    </citation>
    <scope>IDENTIFICATION</scope>
</reference>
<feature type="transmembrane region" description="Helical" evidence="9">
    <location>
        <begin position="285"/>
        <end position="303"/>
    </location>
</feature>
<evidence type="ECO:0000256" key="3">
    <source>
        <dbReference type="ARBA" id="ARBA00022692"/>
    </source>
</evidence>
<dbReference type="InterPro" id="IPR032356">
    <property type="entry name" value="IL17R_A/B_N"/>
</dbReference>
<keyword evidence="2" id="KW-1003">Cell membrane</keyword>
<keyword evidence="5 9" id="KW-1133">Transmembrane helix</keyword>
<dbReference type="InterPro" id="IPR038683">
    <property type="entry name" value="IL17RA/B_FnIII-like_1_sf"/>
</dbReference>
<keyword evidence="12" id="KW-1185">Reference proteome</keyword>
<comment type="subcellular location">
    <subcellularLocation>
        <location evidence="1">Cell membrane</location>
        <topology evidence="1">Single-pass type I membrane protein</topology>
    </subcellularLocation>
</comment>
<dbReference type="Pfam" id="PF16556">
    <property type="entry name" value="IL17R_fnIII_D1"/>
    <property type="match status" value="1"/>
</dbReference>
<dbReference type="PANTHER" id="PTHR15583:SF22">
    <property type="entry name" value="INTERLEUKIN-17 RECEPTOR A-LIKE"/>
    <property type="match status" value="1"/>
</dbReference>
<dbReference type="Pfam" id="PF16578">
    <property type="entry name" value="IL17R_fnIII_D2"/>
    <property type="match status" value="1"/>
</dbReference>
<dbReference type="FunFam" id="3.40.50.11530:FF:000002">
    <property type="entry name" value="Interleukin 17 receptor A"/>
    <property type="match status" value="1"/>
</dbReference>
<dbReference type="Pfam" id="PF08357">
    <property type="entry name" value="SEFIR"/>
    <property type="match status" value="1"/>
</dbReference>
<keyword evidence="3 9" id="KW-0812">Transmembrane</keyword>
<dbReference type="InterPro" id="IPR013568">
    <property type="entry name" value="SEFIR_dom"/>
</dbReference>
<dbReference type="Gene3D" id="3.40.50.11530">
    <property type="match status" value="1"/>
</dbReference>
<dbReference type="AlphaFoldDB" id="A0A6P7KG02"/>
<evidence type="ECO:0000256" key="8">
    <source>
        <dbReference type="ARBA" id="ARBA00023180"/>
    </source>
</evidence>
<accession>A0A6P7KG02</accession>
<evidence type="ECO:0000259" key="11">
    <source>
        <dbReference type="PROSITE" id="PS51534"/>
    </source>
</evidence>
<dbReference type="PROSITE" id="PS51534">
    <property type="entry name" value="SEFIR"/>
    <property type="match status" value="1"/>
</dbReference>
<evidence type="ECO:0000256" key="2">
    <source>
        <dbReference type="ARBA" id="ARBA00022475"/>
    </source>
</evidence>
<dbReference type="GO" id="GO:0030368">
    <property type="term" value="F:interleukin-17 receptor activity"/>
    <property type="evidence" value="ECO:0007669"/>
    <property type="project" value="InterPro"/>
</dbReference>
<proteinExistence type="predicted"/>
<keyword evidence="6 9" id="KW-0472">Membrane</keyword>
<evidence type="ECO:0000256" key="1">
    <source>
        <dbReference type="ARBA" id="ARBA00004251"/>
    </source>
</evidence>
<dbReference type="OrthoDB" id="5915222at2759"/>
<dbReference type="PANTHER" id="PTHR15583">
    <property type="entry name" value="INTERLEUKIN-17 RECEPTOR"/>
    <property type="match status" value="1"/>
</dbReference>